<evidence type="ECO:0000313" key="1">
    <source>
        <dbReference type="EMBL" id="RXH77448.1"/>
    </source>
</evidence>
<organism evidence="1 2">
    <name type="scientific">Malus domestica</name>
    <name type="common">Apple</name>
    <name type="synonym">Pyrus malus</name>
    <dbReference type="NCBI Taxonomy" id="3750"/>
    <lineage>
        <taxon>Eukaryota</taxon>
        <taxon>Viridiplantae</taxon>
        <taxon>Streptophyta</taxon>
        <taxon>Embryophyta</taxon>
        <taxon>Tracheophyta</taxon>
        <taxon>Spermatophyta</taxon>
        <taxon>Magnoliopsida</taxon>
        <taxon>eudicotyledons</taxon>
        <taxon>Gunneridae</taxon>
        <taxon>Pentapetalae</taxon>
        <taxon>rosids</taxon>
        <taxon>fabids</taxon>
        <taxon>Rosales</taxon>
        <taxon>Rosaceae</taxon>
        <taxon>Amygdaloideae</taxon>
        <taxon>Maleae</taxon>
        <taxon>Malus</taxon>
    </lineage>
</organism>
<dbReference type="Proteomes" id="UP000290289">
    <property type="component" value="Chromosome 14"/>
</dbReference>
<dbReference type="EMBL" id="RDQH01000340">
    <property type="protein sequence ID" value="RXH77448.1"/>
    <property type="molecule type" value="Genomic_DNA"/>
</dbReference>
<protein>
    <submittedName>
        <fullName evidence="1">Uncharacterized protein</fullName>
    </submittedName>
</protein>
<name>A0A498I0T2_MALDO</name>
<proteinExistence type="predicted"/>
<gene>
    <name evidence="1" type="ORF">DVH24_023722</name>
</gene>
<evidence type="ECO:0000313" key="2">
    <source>
        <dbReference type="Proteomes" id="UP000290289"/>
    </source>
</evidence>
<dbReference type="AlphaFoldDB" id="A0A498I0T2"/>
<comment type="caution">
    <text evidence="1">The sequence shown here is derived from an EMBL/GenBank/DDBJ whole genome shotgun (WGS) entry which is preliminary data.</text>
</comment>
<keyword evidence="2" id="KW-1185">Reference proteome</keyword>
<sequence>MCENGGPILAKNRWLWSPNDVVGFIGELEVEIERTGEAASSNRAVPFLSCSRIDSAMEKAARGRRPWMDLKADPRRPSFFNLYRNSNID</sequence>
<reference evidence="1 2" key="1">
    <citation type="submission" date="2018-10" db="EMBL/GenBank/DDBJ databases">
        <title>A high-quality apple genome assembly.</title>
        <authorList>
            <person name="Hu J."/>
        </authorList>
    </citation>
    <scope>NUCLEOTIDE SEQUENCE [LARGE SCALE GENOMIC DNA]</scope>
    <source>
        <strain evidence="2">cv. HFTH1</strain>
        <tissue evidence="1">Young leaf</tissue>
    </source>
</reference>
<accession>A0A498I0T2</accession>